<keyword evidence="1" id="KW-0175">Coiled coil</keyword>
<sequence length="114" mass="13565">MAGKSIKKRNSKNHGERDNFTVVLEDLRSDFRVFGEGLEMFNQRLDRMDGRLERMDGRFDSIEVRLEAIEEELFNIKTQLSNINKTLLNKVEISRVENLERRVKYLEKFILSKK</sequence>
<evidence type="ECO:0000313" key="3">
    <source>
        <dbReference type="Proteomes" id="UP000176951"/>
    </source>
</evidence>
<dbReference type="Gene3D" id="1.20.5.340">
    <property type="match status" value="1"/>
</dbReference>
<accession>A0A1G2PSD3</accession>
<organism evidence="2 3">
    <name type="scientific">Candidatus Terrybacteria bacterium RIFCSPLOWO2_01_FULL_40_23</name>
    <dbReference type="NCBI Taxonomy" id="1802366"/>
    <lineage>
        <taxon>Bacteria</taxon>
        <taxon>Candidatus Terryibacteriota</taxon>
    </lineage>
</organism>
<dbReference type="SUPFAM" id="SSF57997">
    <property type="entry name" value="Tropomyosin"/>
    <property type="match status" value="1"/>
</dbReference>
<evidence type="ECO:0000256" key="1">
    <source>
        <dbReference type="SAM" id="Coils"/>
    </source>
</evidence>
<evidence type="ECO:0000313" key="2">
    <source>
        <dbReference type="EMBL" id="OHA50502.1"/>
    </source>
</evidence>
<feature type="coiled-coil region" evidence="1">
    <location>
        <begin position="52"/>
        <end position="86"/>
    </location>
</feature>
<proteinExistence type="predicted"/>
<dbReference type="EMBL" id="MHSW01000035">
    <property type="protein sequence ID" value="OHA50502.1"/>
    <property type="molecule type" value="Genomic_DNA"/>
</dbReference>
<reference evidence="2 3" key="1">
    <citation type="journal article" date="2016" name="Nat. Commun.">
        <title>Thousands of microbial genomes shed light on interconnected biogeochemical processes in an aquifer system.</title>
        <authorList>
            <person name="Anantharaman K."/>
            <person name="Brown C.T."/>
            <person name="Hug L.A."/>
            <person name="Sharon I."/>
            <person name="Castelle C.J."/>
            <person name="Probst A.J."/>
            <person name="Thomas B.C."/>
            <person name="Singh A."/>
            <person name="Wilkins M.J."/>
            <person name="Karaoz U."/>
            <person name="Brodie E.L."/>
            <person name="Williams K.H."/>
            <person name="Hubbard S.S."/>
            <person name="Banfield J.F."/>
        </authorList>
    </citation>
    <scope>NUCLEOTIDE SEQUENCE [LARGE SCALE GENOMIC DNA]</scope>
</reference>
<evidence type="ECO:0008006" key="4">
    <source>
        <dbReference type="Google" id="ProtNLM"/>
    </source>
</evidence>
<protein>
    <recommendedName>
        <fullName evidence="4">t-SNARE coiled-coil homology domain-containing protein</fullName>
    </recommendedName>
</protein>
<dbReference type="Proteomes" id="UP000176951">
    <property type="component" value="Unassembled WGS sequence"/>
</dbReference>
<dbReference type="AlphaFoldDB" id="A0A1G2PSD3"/>
<name>A0A1G2PSD3_9BACT</name>
<gene>
    <name evidence="2" type="ORF">A3A97_01285</name>
</gene>
<comment type="caution">
    <text evidence="2">The sequence shown here is derived from an EMBL/GenBank/DDBJ whole genome shotgun (WGS) entry which is preliminary data.</text>
</comment>